<evidence type="ECO:0000256" key="1">
    <source>
        <dbReference type="ARBA" id="ARBA00022729"/>
    </source>
</evidence>
<protein>
    <submittedName>
        <fullName evidence="3">Iron ABC transporter substrate-binding protein</fullName>
    </submittedName>
</protein>
<comment type="caution">
    <text evidence="3">The sequence shown here is derived from an EMBL/GenBank/DDBJ whole genome shotgun (WGS) entry which is preliminary data.</text>
</comment>
<name>A0A0F5FSA1_9HYPH</name>
<dbReference type="RefSeq" id="WP_046108708.1">
    <property type="nucleotide sequence ID" value="NZ_JZEX01000108.1"/>
</dbReference>
<proteinExistence type="predicted"/>
<sequence length="379" mass="40395">MNKTRLAISVAAMMAAAGGAMAQDADMGAFLDAMTPEELLPLAQEEGTVTVYAFTSRIAAVETAFEAAYPGIDMIGYDMSSTEQITRIKAEAAAGINNVDVIYISDAPVVYTELLGAGLLTAYVPPRVADALDDAEKAPLLSQRLSTKVLMYNEEAYPDGAPVSNLWELTTEDWTGRVIMVDPLQRGDYLDLMTEFVLRAEEMASAYEAQFGSPIALDDGIENAGEQFIVDLFENDVILVSSTDDVNAAIGAVGQENPPIGFTSYSDRRDNEDEGWALQVANDVVPSNGIIFPAVLAVSATTQHPAAARLAIDFLMGDDSDTGGPGYAPFYVPGDYATRGDIVDHPDAVPLAEFSAWSVDPVATSSIRQAVGDLVLELQ</sequence>
<dbReference type="OrthoDB" id="8673316at2"/>
<accession>A0A0F5FSA1</accession>
<dbReference type="AlphaFoldDB" id="A0A0F5FSA1"/>
<dbReference type="PANTHER" id="PTHR30006:SF2">
    <property type="entry name" value="ABC TRANSPORTER SUBSTRATE-BINDING PROTEIN"/>
    <property type="match status" value="1"/>
</dbReference>
<dbReference type="PATRIC" id="fig|443610.3.peg.452"/>
<dbReference type="EMBL" id="JZEX01000108">
    <property type="protein sequence ID" value="KKB11741.1"/>
    <property type="molecule type" value="Genomic_DNA"/>
</dbReference>
<dbReference type="Proteomes" id="UP000033632">
    <property type="component" value="Unassembled WGS sequence"/>
</dbReference>
<evidence type="ECO:0000313" key="4">
    <source>
        <dbReference type="Proteomes" id="UP000033632"/>
    </source>
</evidence>
<dbReference type="SUPFAM" id="SSF53850">
    <property type="entry name" value="Periplasmic binding protein-like II"/>
    <property type="match status" value="1"/>
</dbReference>
<dbReference type="STRING" id="443610.VE25_11235"/>
<reference evidence="3 4" key="1">
    <citation type="submission" date="2015-03" db="EMBL/GenBank/DDBJ databases">
        <authorList>
            <person name="Hassan Y.I."/>
            <person name="Lepp D."/>
            <person name="Li X.-Z."/>
            <person name="Zhou T."/>
        </authorList>
    </citation>
    <scope>NUCLEOTIDE SEQUENCE [LARGE SCALE GENOMIC DNA]</scope>
    <source>
        <strain evidence="3 4">BD-c194</strain>
    </source>
</reference>
<feature type="chain" id="PRO_5002487076" evidence="2">
    <location>
        <begin position="23"/>
        <end position="379"/>
    </location>
</feature>
<dbReference type="PANTHER" id="PTHR30006">
    <property type="entry name" value="THIAMINE-BINDING PERIPLASMIC PROTEIN-RELATED"/>
    <property type="match status" value="1"/>
</dbReference>
<dbReference type="Gene3D" id="3.40.190.10">
    <property type="entry name" value="Periplasmic binding protein-like II"/>
    <property type="match status" value="2"/>
</dbReference>
<gene>
    <name evidence="3" type="ORF">VE25_11235</name>
</gene>
<organism evidence="3 4">
    <name type="scientific">Devosia geojensis</name>
    <dbReference type="NCBI Taxonomy" id="443610"/>
    <lineage>
        <taxon>Bacteria</taxon>
        <taxon>Pseudomonadati</taxon>
        <taxon>Pseudomonadota</taxon>
        <taxon>Alphaproteobacteria</taxon>
        <taxon>Hyphomicrobiales</taxon>
        <taxon>Devosiaceae</taxon>
        <taxon>Devosia</taxon>
    </lineage>
</organism>
<evidence type="ECO:0000256" key="2">
    <source>
        <dbReference type="SAM" id="SignalP"/>
    </source>
</evidence>
<keyword evidence="1 2" id="KW-0732">Signal</keyword>
<feature type="signal peptide" evidence="2">
    <location>
        <begin position="1"/>
        <end position="22"/>
    </location>
</feature>
<keyword evidence="4" id="KW-1185">Reference proteome</keyword>
<evidence type="ECO:0000313" key="3">
    <source>
        <dbReference type="EMBL" id="KKB11741.1"/>
    </source>
</evidence>